<dbReference type="Gene3D" id="1.10.630.10">
    <property type="entry name" value="Cytochrome P450"/>
    <property type="match status" value="1"/>
</dbReference>
<reference evidence="9" key="1">
    <citation type="submission" date="2023-06" db="EMBL/GenBank/DDBJ databases">
        <authorList>
            <consortium name="Lawrence Berkeley National Laboratory"/>
            <person name="Ahrendt S."/>
            <person name="Sahu N."/>
            <person name="Indic B."/>
            <person name="Wong-Bajracharya J."/>
            <person name="Merenyi Z."/>
            <person name="Ke H.-M."/>
            <person name="Monk M."/>
            <person name="Kocsube S."/>
            <person name="Drula E."/>
            <person name="Lipzen A."/>
            <person name="Balint B."/>
            <person name="Henrissat B."/>
            <person name="Andreopoulos B."/>
            <person name="Martin F.M."/>
            <person name="Harder C.B."/>
            <person name="Rigling D."/>
            <person name="Ford K.L."/>
            <person name="Foster G.D."/>
            <person name="Pangilinan J."/>
            <person name="Papanicolaou A."/>
            <person name="Barry K."/>
            <person name="LaButti K."/>
            <person name="Viragh M."/>
            <person name="Koriabine M."/>
            <person name="Yan M."/>
            <person name="Riley R."/>
            <person name="Champramary S."/>
            <person name="Plett K.L."/>
            <person name="Tsai I.J."/>
            <person name="Slot J."/>
            <person name="Sipos G."/>
            <person name="Plett J."/>
            <person name="Nagy L.G."/>
            <person name="Grigoriev I.V."/>
        </authorList>
    </citation>
    <scope>NUCLEOTIDE SEQUENCE</scope>
    <source>
        <strain evidence="9">CCBAS 213</strain>
    </source>
</reference>
<evidence type="ECO:0000256" key="3">
    <source>
        <dbReference type="ARBA" id="ARBA00022723"/>
    </source>
</evidence>
<keyword evidence="10" id="KW-1185">Reference proteome</keyword>
<feature type="binding site" description="axial binding residue" evidence="6">
    <location>
        <position position="466"/>
    </location>
    <ligand>
        <name>heme</name>
        <dbReference type="ChEBI" id="CHEBI:30413"/>
    </ligand>
    <ligandPart>
        <name>Fe</name>
        <dbReference type="ChEBI" id="CHEBI:18248"/>
    </ligandPart>
</feature>
<accession>A0AA39U8Y2</accession>
<keyword evidence="4 7" id="KW-0560">Oxidoreductase</keyword>
<proteinExistence type="inferred from homology"/>
<gene>
    <name evidence="9" type="ORF">EV420DRAFT_83045</name>
</gene>
<sequence>MPSSILQSVDSTVSFKHYILLWITGKDTAWLTLALIAALYYYADDFIRWIKYVAFKCEALRGDNIHGPIQDTRITRFSDGLEMTTYCREKYGSIYRVFCGSIPEIVLTNPEDVRAFYSRDGRAHLKNHNIGFGDYIGKMLGHCVGVKYGKDWSRLRSHIDPHFSSSVAIDLLPIMNADVSEWLNTLPMAMKSPNERTKFKVQAGELVSHLPLKMIASAIFGSLLNDKLRAELIDLFILHERLMTRAILGKFYQWTLASYLPTEANRDAQVFQRDWCNLLRRCAREAEERNIKTAVSELYKTMQEGGMSFVEYCHSVDEILFNNVDVTTIHISWILINLAQHPDVQNRLVQEINTALKDDTHGSRSERTNAYLRRTDSLLHYCYLESGRLHPIAFYSLPQVTAEPKVIGGHPIPAHTSVLIDVYTLGHKSPVWGDDGDAFRPERFASLQPTQYRYSYWGFGIGPRKCVGQHLGDKIVKSVVHQIVERYTVFVEGDVGICRGRFMCTPAATLVLEPKEFGL</sequence>
<comment type="caution">
    <text evidence="9">The sequence shown here is derived from an EMBL/GenBank/DDBJ whole genome shotgun (WGS) entry which is preliminary data.</text>
</comment>
<dbReference type="PANTHER" id="PTHR24305">
    <property type="entry name" value="CYTOCHROME P450"/>
    <property type="match status" value="1"/>
</dbReference>
<keyword evidence="8" id="KW-0472">Membrane</keyword>
<dbReference type="InterPro" id="IPR002401">
    <property type="entry name" value="Cyt_P450_E_grp-I"/>
</dbReference>
<keyword evidence="3 6" id="KW-0479">Metal-binding</keyword>
<comment type="cofactor">
    <cofactor evidence="1 6">
        <name>heme</name>
        <dbReference type="ChEBI" id="CHEBI:30413"/>
    </cofactor>
</comment>
<keyword evidence="7" id="KW-0503">Monooxygenase</keyword>
<dbReference type="InterPro" id="IPR050121">
    <property type="entry name" value="Cytochrome_P450_monoxygenase"/>
</dbReference>
<dbReference type="GO" id="GO:0020037">
    <property type="term" value="F:heme binding"/>
    <property type="evidence" value="ECO:0007669"/>
    <property type="project" value="InterPro"/>
</dbReference>
<evidence type="ECO:0000256" key="8">
    <source>
        <dbReference type="SAM" id="Phobius"/>
    </source>
</evidence>
<feature type="transmembrane region" description="Helical" evidence="8">
    <location>
        <begin position="20"/>
        <end position="42"/>
    </location>
</feature>
<dbReference type="InterPro" id="IPR017972">
    <property type="entry name" value="Cyt_P450_CS"/>
</dbReference>
<dbReference type="RefSeq" id="XP_060339773.1">
    <property type="nucleotide sequence ID" value="XM_060483634.1"/>
</dbReference>
<dbReference type="GO" id="GO:0016705">
    <property type="term" value="F:oxidoreductase activity, acting on paired donors, with incorporation or reduction of molecular oxygen"/>
    <property type="evidence" value="ECO:0007669"/>
    <property type="project" value="InterPro"/>
</dbReference>
<dbReference type="GO" id="GO:0044550">
    <property type="term" value="P:secondary metabolite biosynthetic process"/>
    <property type="evidence" value="ECO:0007669"/>
    <property type="project" value="UniProtKB-ARBA"/>
</dbReference>
<dbReference type="Proteomes" id="UP001175211">
    <property type="component" value="Unassembled WGS sequence"/>
</dbReference>
<dbReference type="PRINTS" id="PR00463">
    <property type="entry name" value="EP450I"/>
</dbReference>
<evidence type="ECO:0000256" key="4">
    <source>
        <dbReference type="ARBA" id="ARBA00023002"/>
    </source>
</evidence>
<protein>
    <submittedName>
        <fullName evidence="9">Cytochrome P450</fullName>
    </submittedName>
</protein>
<dbReference type="InterPro" id="IPR001128">
    <property type="entry name" value="Cyt_P450"/>
</dbReference>
<keyword evidence="8" id="KW-0812">Transmembrane</keyword>
<evidence type="ECO:0000313" key="10">
    <source>
        <dbReference type="Proteomes" id="UP001175211"/>
    </source>
</evidence>
<comment type="similarity">
    <text evidence="7">Belongs to the cytochrome P450 family.</text>
</comment>
<evidence type="ECO:0000256" key="7">
    <source>
        <dbReference type="RuleBase" id="RU000461"/>
    </source>
</evidence>
<evidence type="ECO:0000256" key="5">
    <source>
        <dbReference type="ARBA" id="ARBA00023004"/>
    </source>
</evidence>
<dbReference type="SUPFAM" id="SSF48264">
    <property type="entry name" value="Cytochrome P450"/>
    <property type="match status" value="1"/>
</dbReference>
<evidence type="ECO:0000256" key="2">
    <source>
        <dbReference type="ARBA" id="ARBA00005179"/>
    </source>
</evidence>
<dbReference type="GO" id="GO:0005506">
    <property type="term" value="F:iron ion binding"/>
    <property type="evidence" value="ECO:0007669"/>
    <property type="project" value="InterPro"/>
</dbReference>
<organism evidence="9 10">
    <name type="scientific">Armillaria tabescens</name>
    <name type="common">Ringless honey mushroom</name>
    <name type="synonym">Agaricus tabescens</name>
    <dbReference type="NCBI Taxonomy" id="1929756"/>
    <lineage>
        <taxon>Eukaryota</taxon>
        <taxon>Fungi</taxon>
        <taxon>Dikarya</taxon>
        <taxon>Basidiomycota</taxon>
        <taxon>Agaricomycotina</taxon>
        <taxon>Agaricomycetes</taxon>
        <taxon>Agaricomycetidae</taxon>
        <taxon>Agaricales</taxon>
        <taxon>Marasmiineae</taxon>
        <taxon>Physalacriaceae</taxon>
        <taxon>Desarmillaria</taxon>
    </lineage>
</organism>
<evidence type="ECO:0000256" key="6">
    <source>
        <dbReference type="PIRSR" id="PIRSR602401-1"/>
    </source>
</evidence>
<dbReference type="GO" id="GO:0004497">
    <property type="term" value="F:monooxygenase activity"/>
    <property type="evidence" value="ECO:0007669"/>
    <property type="project" value="UniProtKB-KW"/>
</dbReference>
<keyword evidence="6 7" id="KW-0349">Heme</keyword>
<dbReference type="Pfam" id="PF00067">
    <property type="entry name" value="p450"/>
    <property type="match status" value="1"/>
</dbReference>
<dbReference type="PANTHER" id="PTHR24305:SF235">
    <property type="entry name" value="CYTOCHROME P450 MONOOXYGENASE APDB-RELATED"/>
    <property type="match status" value="1"/>
</dbReference>
<evidence type="ECO:0000313" key="9">
    <source>
        <dbReference type="EMBL" id="KAK0469980.1"/>
    </source>
</evidence>
<dbReference type="AlphaFoldDB" id="A0AA39U8Y2"/>
<comment type="pathway">
    <text evidence="2">Secondary metabolite biosynthesis.</text>
</comment>
<dbReference type="InterPro" id="IPR036396">
    <property type="entry name" value="Cyt_P450_sf"/>
</dbReference>
<keyword evidence="8" id="KW-1133">Transmembrane helix</keyword>
<evidence type="ECO:0000256" key="1">
    <source>
        <dbReference type="ARBA" id="ARBA00001971"/>
    </source>
</evidence>
<dbReference type="EMBL" id="JAUEPS010000001">
    <property type="protein sequence ID" value="KAK0469980.1"/>
    <property type="molecule type" value="Genomic_DNA"/>
</dbReference>
<dbReference type="GeneID" id="85367182"/>
<name>A0AA39U8Y2_ARMTA</name>
<dbReference type="PROSITE" id="PS00086">
    <property type="entry name" value="CYTOCHROME_P450"/>
    <property type="match status" value="1"/>
</dbReference>
<keyword evidence="5 6" id="KW-0408">Iron</keyword>